<gene>
    <name evidence="1" type="ORF">HJG63_001766</name>
</gene>
<dbReference type="InterPro" id="IPR027847">
    <property type="entry name" value="DUF4545"/>
</dbReference>
<evidence type="ECO:0000313" key="2">
    <source>
        <dbReference type="Proteomes" id="UP000593571"/>
    </source>
</evidence>
<dbReference type="Pfam" id="PF15078">
    <property type="entry name" value="DUF4545"/>
    <property type="match status" value="1"/>
</dbReference>
<dbReference type="EMBL" id="JACASE010000001">
    <property type="protein sequence ID" value="KAF6504101.1"/>
    <property type="molecule type" value="Genomic_DNA"/>
</dbReference>
<dbReference type="PANTHER" id="PTHR36873:SF1">
    <property type="entry name" value="HYPOTHETICAL GENE SUPPORTED BY BC079057"/>
    <property type="match status" value="1"/>
</dbReference>
<keyword evidence="2" id="KW-1185">Reference proteome</keyword>
<evidence type="ECO:0000313" key="1">
    <source>
        <dbReference type="EMBL" id="KAF6504101.1"/>
    </source>
</evidence>
<protein>
    <submittedName>
        <fullName evidence="1">Uncharacterized protein</fullName>
    </submittedName>
</protein>
<name>A0A7J8K5J8_ROUAE</name>
<comment type="caution">
    <text evidence="1">The sequence shown here is derived from an EMBL/GenBank/DDBJ whole genome shotgun (WGS) entry which is preliminary data.</text>
</comment>
<proteinExistence type="predicted"/>
<sequence length="469" mass="53890">MAEKVLEKLDVLDEQAKILLDRRVKKNNLQSHIKKKRFVTPLTFDFQLEFEEAFTATSTSTTTSKSTENKSHYIKKTKRHVLFKNEPKSRKSDFEKLNLRIHSVPTNIKNQKSKSIEPVEENLKSRSSRPFLYLKDTDEVENAKPLRGLYSPHRQEFRGMLGSITYSSVPSIQSSACKKEKDSTLFTVQSEKKPKESFALVDHLEDYVNKRRTTPLQMNAFNTKENKSVRNDQLNEYCSVGKKSLLPLCFEDELKKPNAKIISISPAKRVISDTALNDTNPIIFHKTGYVQTLLLTKNRLLPHSAENRNTPQYKRVNFVLERNHEILKSLINDQFVTPSKPKRTMSTAWKKDIQAIALEVGHRAVENKLKKKTSMQTFENVSWNKLNNFSETFSSLTKKGVGSFDKTFSQEMNVKTGKFEEILSGGKPMNKFSALPVRYCSTPLKNVIKVHKFQSVTPLDNLLNLLNKI</sequence>
<dbReference type="PANTHER" id="PTHR36873">
    <property type="entry name" value="HYPOTHETICAL GENE SUPPORTED BY BC079057"/>
    <property type="match status" value="1"/>
</dbReference>
<dbReference type="Proteomes" id="UP000593571">
    <property type="component" value="Unassembled WGS sequence"/>
</dbReference>
<reference evidence="1 2" key="1">
    <citation type="journal article" date="2020" name="Nature">
        <title>Six reference-quality genomes reveal evolution of bat adaptations.</title>
        <authorList>
            <person name="Jebb D."/>
            <person name="Huang Z."/>
            <person name="Pippel M."/>
            <person name="Hughes G.M."/>
            <person name="Lavrichenko K."/>
            <person name="Devanna P."/>
            <person name="Winkler S."/>
            <person name="Jermiin L.S."/>
            <person name="Skirmuntt E.C."/>
            <person name="Katzourakis A."/>
            <person name="Burkitt-Gray L."/>
            <person name="Ray D.A."/>
            <person name="Sullivan K.A.M."/>
            <person name="Roscito J.G."/>
            <person name="Kirilenko B.M."/>
            <person name="Davalos L.M."/>
            <person name="Corthals A.P."/>
            <person name="Power M.L."/>
            <person name="Jones G."/>
            <person name="Ransome R.D."/>
            <person name="Dechmann D.K.N."/>
            <person name="Locatelli A.G."/>
            <person name="Puechmaille S.J."/>
            <person name="Fedrigo O."/>
            <person name="Jarvis E.D."/>
            <person name="Hiller M."/>
            <person name="Vernes S.C."/>
            <person name="Myers E.W."/>
            <person name="Teeling E.C."/>
        </authorList>
    </citation>
    <scope>NUCLEOTIDE SEQUENCE [LARGE SCALE GENOMIC DNA]</scope>
    <source>
        <strain evidence="1">MRouAeg1</strain>
        <tissue evidence="1">Muscle</tissue>
    </source>
</reference>
<organism evidence="1 2">
    <name type="scientific">Rousettus aegyptiacus</name>
    <name type="common">Egyptian fruit bat</name>
    <name type="synonym">Pteropus aegyptiacus</name>
    <dbReference type="NCBI Taxonomy" id="9407"/>
    <lineage>
        <taxon>Eukaryota</taxon>
        <taxon>Metazoa</taxon>
        <taxon>Chordata</taxon>
        <taxon>Craniata</taxon>
        <taxon>Vertebrata</taxon>
        <taxon>Euteleostomi</taxon>
        <taxon>Mammalia</taxon>
        <taxon>Eutheria</taxon>
        <taxon>Laurasiatheria</taxon>
        <taxon>Chiroptera</taxon>
        <taxon>Yinpterochiroptera</taxon>
        <taxon>Pteropodoidea</taxon>
        <taxon>Pteropodidae</taxon>
        <taxon>Rousettinae</taxon>
        <taxon>Rousettus</taxon>
    </lineage>
</organism>
<accession>A0A7J8K5J8</accession>
<dbReference type="AlphaFoldDB" id="A0A7J8K5J8"/>